<dbReference type="GO" id="GO:0016973">
    <property type="term" value="P:poly(A)+ mRNA export from nucleus"/>
    <property type="evidence" value="ECO:0007669"/>
    <property type="project" value="TreeGrafter"/>
</dbReference>
<dbReference type="PANTHER" id="PTHR10662:SF15">
    <property type="entry name" value="NUCLEAR RNA EXPORT FACTOR 5"/>
    <property type="match status" value="1"/>
</dbReference>
<dbReference type="InterPro" id="IPR057125">
    <property type="entry name" value="NXF1/2/3/5-like_LRR"/>
</dbReference>
<name>D2I4H2_AILME</name>
<accession>D2I4H2</accession>
<feature type="domain" description="NXF1/2/3/5-like leucine-rich repeat" evidence="1">
    <location>
        <begin position="1"/>
        <end position="76"/>
    </location>
</feature>
<dbReference type="EMBL" id="GL194478">
    <property type="protein sequence ID" value="EFB15206.1"/>
    <property type="molecule type" value="Genomic_DNA"/>
</dbReference>
<dbReference type="Pfam" id="PF24048">
    <property type="entry name" value="LRR_NXF1-5"/>
    <property type="match status" value="1"/>
</dbReference>
<feature type="non-terminal residue" evidence="2">
    <location>
        <position position="1"/>
    </location>
</feature>
<dbReference type="Gene3D" id="3.10.450.50">
    <property type="match status" value="1"/>
</dbReference>
<dbReference type="GO" id="GO:0005634">
    <property type="term" value="C:nucleus"/>
    <property type="evidence" value="ECO:0007669"/>
    <property type="project" value="TreeGrafter"/>
</dbReference>
<gene>
    <name evidence="2" type="ORF">PANDA_020495</name>
</gene>
<dbReference type="SUPFAM" id="SSF54427">
    <property type="entry name" value="NTF2-like"/>
    <property type="match status" value="1"/>
</dbReference>
<sequence length="240" mass="26967">KLLFLNLRKNKLYQLDGSSDIIQMAPVVKILNLSKNEVQSAWKLGKMKGMNLEELWLKGNSLFGTFPNQSTYVRSVVISDGQVLPTRTVICVEASEIIKPCKESYKGSETLKNLILQCLLHSDSASGPCVPPVNTDQLLETSTLPGPPPPFPLFFFFPRNSLEEYFKDSRNIKKVKDRGCLGAKGLTFPSLSCTNLQVQLLKHTKYDIFYSLNMLPKTQHDLNSYVANLSIQMVSMCFLP</sequence>
<dbReference type="InterPro" id="IPR032675">
    <property type="entry name" value="LRR_dom_sf"/>
</dbReference>
<dbReference type="AlphaFoldDB" id="D2I4H2"/>
<dbReference type="Gene3D" id="3.80.10.10">
    <property type="entry name" value="Ribonuclease Inhibitor"/>
    <property type="match status" value="1"/>
</dbReference>
<evidence type="ECO:0000259" key="1">
    <source>
        <dbReference type="Pfam" id="PF24048"/>
    </source>
</evidence>
<reference evidence="2" key="1">
    <citation type="journal article" date="2010" name="Nature">
        <title>The sequence and de novo assembly of the giant panda genome.</title>
        <authorList>
            <person name="Li R."/>
            <person name="Fan W."/>
            <person name="Tian G."/>
            <person name="Zhu H."/>
            <person name="He L."/>
            <person name="Cai J."/>
            <person name="Huang Q."/>
            <person name="Cai Q."/>
            <person name="Li B."/>
            <person name="Bai Y."/>
            <person name="Zhang Z."/>
            <person name="Zhang Y."/>
            <person name="Wang W."/>
            <person name="Li J."/>
            <person name="Wei F."/>
            <person name="Li H."/>
            <person name="Jian M."/>
            <person name="Li J."/>
            <person name="Zhang Z."/>
            <person name="Nielsen R."/>
            <person name="Li D."/>
            <person name="Gu W."/>
            <person name="Yang Z."/>
            <person name="Xuan Z."/>
            <person name="Ryder O.A."/>
            <person name="Leung F.C."/>
            <person name="Zhou Y."/>
            <person name="Cao J."/>
            <person name="Sun X."/>
            <person name="Fu Y."/>
            <person name="Fang X."/>
            <person name="Guo X."/>
            <person name="Wang B."/>
            <person name="Hou R."/>
            <person name="Shen F."/>
            <person name="Mu B."/>
            <person name="Ni P."/>
            <person name="Lin R."/>
            <person name="Qian W."/>
            <person name="Wang G."/>
            <person name="Yu C."/>
            <person name="Nie W."/>
            <person name="Wang J."/>
            <person name="Wu Z."/>
            <person name="Liang H."/>
            <person name="Min J."/>
            <person name="Wu Q."/>
            <person name="Cheng S."/>
            <person name="Ruan J."/>
            <person name="Wang M."/>
            <person name="Shi Z."/>
            <person name="Wen M."/>
            <person name="Liu B."/>
            <person name="Ren X."/>
            <person name="Zheng H."/>
            <person name="Dong D."/>
            <person name="Cook K."/>
            <person name="Shan G."/>
            <person name="Zhang H."/>
            <person name="Kosiol C."/>
            <person name="Xie X."/>
            <person name="Lu Z."/>
            <person name="Zheng H."/>
            <person name="Li Y."/>
            <person name="Steiner C.C."/>
            <person name="Lam T.T."/>
            <person name="Lin S."/>
            <person name="Zhang Q."/>
            <person name="Li G."/>
            <person name="Tian J."/>
            <person name="Gong T."/>
            <person name="Liu H."/>
            <person name="Zhang D."/>
            <person name="Fang L."/>
            <person name="Ye C."/>
            <person name="Zhang J."/>
            <person name="Hu W."/>
            <person name="Xu A."/>
            <person name="Ren Y."/>
            <person name="Zhang G."/>
            <person name="Bruford M.W."/>
            <person name="Li Q."/>
            <person name="Ma L."/>
            <person name="Guo Y."/>
            <person name="An N."/>
            <person name="Hu Y."/>
            <person name="Zheng Y."/>
            <person name="Shi Y."/>
            <person name="Li Z."/>
            <person name="Liu Q."/>
            <person name="Chen Y."/>
            <person name="Zhao J."/>
            <person name="Qu N."/>
            <person name="Zhao S."/>
            <person name="Tian F."/>
            <person name="Wang X."/>
            <person name="Wang H."/>
            <person name="Xu L."/>
            <person name="Liu X."/>
            <person name="Vinar T."/>
            <person name="Wang Y."/>
            <person name="Lam T.W."/>
            <person name="Yiu S.M."/>
            <person name="Liu S."/>
            <person name="Zhang H."/>
            <person name="Li D."/>
            <person name="Huang Y."/>
            <person name="Wang X."/>
            <person name="Yang G."/>
            <person name="Jiang Z."/>
            <person name="Wang J."/>
            <person name="Qin N."/>
            <person name="Li L."/>
            <person name="Li J."/>
            <person name="Bolund L."/>
            <person name="Kristiansen K."/>
            <person name="Wong G.K."/>
            <person name="Olson M."/>
            <person name="Zhang X."/>
            <person name="Li S."/>
            <person name="Yang H."/>
            <person name="Wang J."/>
            <person name="Wang J."/>
        </authorList>
    </citation>
    <scope>NUCLEOTIDE SEQUENCE [LARGE SCALE GENOMIC DNA]</scope>
</reference>
<proteinExistence type="predicted"/>
<dbReference type="PANTHER" id="PTHR10662">
    <property type="entry name" value="NUCLEAR RNA EXPORT FACTOR"/>
    <property type="match status" value="1"/>
</dbReference>
<dbReference type="InterPro" id="IPR030217">
    <property type="entry name" value="NXF_fam"/>
</dbReference>
<protein>
    <recommendedName>
        <fullName evidence="1">NXF1/2/3/5-like leucine-rich repeat domain-containing protein</fullName>
    </recommendedName>
</protein>
<evidence type="ECO:0000313" key="2">
    <source>
        <dbReference type="EMBL" id="EFB15206.1"/>
    </source>
</evidence>
<feature type="non-terminal residue" evidence="2">
    <location>
        <position position="240"/>
    </location>
</feature>
<organism evidence="2">
    <name type="scientific">Ailuropoda melanoleuca</name>
    <name type="common">Giant panda</name>
    <dbReference type="NCBI Taxonomy" id="9646"/>
    <lineage>
        <taxon>Eukaryota</taxon>
        <taxon>Metazoa</taxon>
        <taxon>Chordata</taxon>
        <taxon>Craniata</taxon>
        <taxon>Vertebrata</taxon>
        <taxon>Euteleostomi</taxon>
        <taxon>Mammalia</taxon>
        <taxon>Eutheria</taxon>
        <taxon>Laurasiatheria</taxon>
        <taxon>Carnivora</taxon>
        <taxon>Caniformia</taxon>
        <taxon>Ursidae</taxon>
        <taxon>Ailuropoda</taxon>
    </lineage>
</organism>
<dbReference type="SUPFAM" id="SSF52058">
    <property type="entry name" value="L domain-like"/>
    <property type="match status" value="1"/>
</dbReference>
<dbReference type="GO" id="GO:0003723">
    <property type="term" value="F:RNA binding"/>
    <property type="evidence" value="ECO:0007669"/>
    <property type="project" value="TreeGrafter"/>
</dbReference>
<dbReference type="InParanoid" id="D2I4H2"/>
<dbReference type="InterPro" id="IPR032710">
    <property type="entry name" value="NTF2-like_dom_sf"/>
</dbReference>